<feature type="transmembrane region" description="Helical" evidence="1">
    <location>
        <begin position="7"/>
        <end position="28"/>
    </location>
</feature>
<comment type="caution">
    <text evidence="2">The sequence shown here is derived from an EMBL/GenBank/DDBJ whole genome shotgun (WGS) entry which is preliminary data.</text>
</comment>
<sequence>MRENIKSVGLILAIAIASVSLPIGIMGFNNNAPINNYYTNNYYTTNNNTTIINNNTTIYNNNTYTPEPEPELITYPLVRNEVILEQYLQFEQYNFTYNATFNHKLYYWVIKNITNAVINEIIIYDKVIYDYGITTTPYKVISFGNQLVMESLYRFDYASTWILRFEFFADYVAESNPMNITIFHQVRYIEDNYA</sequence>
<evidence type="ECO:0000313" key="2">
    <source>
        <dbReference type="EMBL" id="GAG77676.1"/>
    </source>
</evidence>
<evidence type="ECO:0000256" key="1">
    <source>
        <dbReference type="SAM" id="Phobius"/>
    </source>
</evidence>
<gene>
    <name evidence="2" type="ORF">S01H4_21099</name>
</gene>
<keyword evidence="1" id="KW-1133">Transmembrane helix</keyword>
<keyword evidence="1" id="KW-0472">Membrane</keyword>
<dbReference type="EMBL" id="BART01009538">
    <property type="protein sequence ID" value="GAG77676.1"/>
    <property type="molecule type" value="Genomic_DNA"/>
</dbReference>
<accession>X1BZV7</accession>
<reference evidence="2" key="1">
    <citation type="journal article" date="2014" name="Front. Microbiol.">
        <title>High frequency of phylogenetically diverse reductive dehalogenase-homologous genes in deep subseafloor sedimentary metagenomes.</title>
        <authorList>
            <person name="Kawai M."/>
            <person name="Futagami T."/>
            <person name="Toyoda A."/>
            <person name="Takaki Y."/>
            <person name="Nishi S."/>
            <person name="Hori S."/>
            <person name="Arai W."/>
            <person name="Tsubouchi T."/>
            <person name="Morono Y."/>
            <person name="Uchiyama I."/>
            <person name="Ito T."/>
            <person name="Fujiyama A."/>
            <person name="Inagaki F."/>
            <person name="Takami H."/>
        </authorList>
    </citation>
    <scope>NUCLEOTIDE SEQUENCE</scope>
    <source>
        <strain evidence="2">Expedition CK06-06</strain>
    </source>
</reference>
<keyword evidence="1" id="KW-0812">Transmembrane</keyword>
<protein>
    <submittedName>
        <fullName evidence="2">Uncharacterized protein</fullName>
    </submittedName>
</protein>
<dbReference type="AlphaFoldDB" id="X1BZV7"/>
<organism evidence="2">
    <name type="scientific">marine sediment metagenome</name>
    <dbReference type="NCBI Taxonomy" id="412755"/>
    <lineage>
        <taxon>unclassified sequences</taxon>
        <taxon>metagenomes</taxon>
        <taxon>ecological metagenomes</taxon>
    </lineage>
</organism>
<proteinExistence type="predicted"/>
<name>X1BZV7_9ZZZZ</name>